<keyword evidence="3" id="KW-1185">Reference proteome</keyword>
<dbReference type="AlphaFoldDB" id="K0TEH3"/>
<evidence type="ECO:0000313" key="3">
    <source>
        <dbReference type="Proteomes" id="UP000266841"/>
    </source>
</evidence>
<accession>K0TEH3</accession>
<sequence length="108" mass="11581">MTAMKRPIRSCGGGADPGPLSSSARPKGASARGCLLYHKVARRAFNSRSTTKESGDAKARGMALFPVFRTSVQMSSDLRYVLASWSNRCQKTIGSAQNACIIKVDSQL</sequence>
<comment type="caution">
    <text evidence="2">The sequence shown here is derived from an EMBL/GenBank/DDBJ whole genome shotgun (WGS) entry which is preliminary data.</text>
</comment>
<evidence type="ECO:0000313" key="2">
    <source>
        <dbReference type="EMBL" id="EJK75785.1"/>
    </source>
</evidence>
<name>K0TEH3_THAOC</name>
<reference evidence="2 3" key="1">
    <citation type="journal article" date="2012" name="Genome Biol.">
        <title>Genome and low-iron response of an oceanic diatom adapted to chronic iron limitation.</title>
        <authorList>
            <person name="Lommer M."/>
            <person name="Specht M."/>
            <person name="Roy A.S."/>
            <person name="Kraemer L."/>
            <person name="Andreson R."/>
            <person name="Gutowska M.A."/>
            <person name="Wolf J."/>
            <person name="Bergner S.V."/>
            <person name="Schilhabel M.B."/>
            <person name="Klostermeier U.C."/>
            <person name="Beiko R.G."/>
            <person name="Rosenstiel P."/>
            <person name="Hippler M."/>
            <person name="Laroche J."/>
        </authorList>
    </citation>
    <scope>NUCLEOTIDE SEQUENCE [LARGE SCALE GENOMIC DNA]</scope>
    <source>
        <strain evidence="2 3">CCMP1005</strain>
    </source>
</reference>
<feature type="region of interest" description="Disordered" evidence="1">
    <location>
        <begin position="1"/>
        <end position="28"/>
    </location>
</feature>
<organism evidence="2 3">
    <name type="scientific">Thalassiosira oceanica</name>
    <name type="common">Marine diatom</name>
    <dbReference type="NCBI Taxonomy" id="159749"/>
    <lineage>
        <taxon>Eukaryota</taxon>
        <taxon>Sar</taxon>
        <taxon>Stramenopiles</taxon>
        <taxon>Ochrophyta</taxon>
        <taxon>Bacillariophyta</taxon>
        <taxon>Coscinodiscophyceae</taxon>
        <taxon>Thalassiosirophycidae</taxon>
        <taxon>Thalassiosirales</taxon>
        <taxon>Thalassiosiraceae</taxon>
        <taxon>Thalassiosira</taxon>
    </lineage>
</organism>
<proteinExistence type="predicted"/>
<gene>
    <name evidence="2" type="ORF">THAOC_02484</name>
</gene>
<dbReference type="EMBL" id="AGNL01002730">
    <property type="protein sequence ID" value="EJK75785.1"/>
    <property type="molecule type" value="Genomic_DNA"/>
</dbReference>
<protein>
    <submittedName>
        <fullName evidence="2">Uncharacterized protein</fullName>
    </submittedName>
</protein>
<dbReference type="Proteomes" id="UP000266841">
    <property type="component" value="Unassembled WGS sequence"/>
</dbReference>
<evidence type="ECO:0000256" key="1">
    <source>
        <dbReference type="SAM" id="MobiDB-lite"/>
    </source>
</evidence>